<dbReference type="Pfam" id="PF26636">
    <property type="entry name" value="DUF8209"/>
    <property type="match status" value="1"/>
</dbReference>
<proteinExistence type="predicted"/>
<evidence type="ECO:0000313" key="2">
    <source>
        <dbReference type="Proteomes" id="UP000251313"/>
    </source>
</evidence>
<gene>
    <name evidence="1" type="ORF">NCTC11967_02356</name>
</gene>
<dbReference type="EMBL" id="UAVL01000011">
    <property type="protein sequence ID" value="SQA63320.1"/>
    <property type="molecule type" value="Genomic_DNA"/>
</dbReference>
<dbReference type="InterPro" id="IPR058064">
    <property type="entry name" value="STM2901-like"/>
</dbReference>
<organism evidence="1 2">
    <name type="scientific">Yokenella regensburgei</name>
    <dbReference type="NCBI Taxonomy" id="158877"/>
    <lineage>
        <taxon>Bacteria</taxon>
        <taxon>Pseudomonadati</taxon>
        <taxon>Pseudomonadota</taxon>
        <taxon>Gammaproteobacteria</taxon>
        <taxon>Enterobacterales</taxon>
        <taxon>Enterobacteriaceae</taxon>
        <taxon>Yokenella</taxon>
    </lineage>
</organism>
<evidence type="ECO:0008006" key="3">
    <source>
        <dbReference type="Google" id="ProtNLM"/>
    </source>
</evidence>
<dbReference type="Proteomes" id="UP000251313">
    <property type="component" value="Unassembled WGS sequence"/>
</dbReference>
<dbReference type="NCBIfam" id="NF045926">
    <property type="entry name" value="STM2901_fam"/>
    <property type="match status" value="1"/>
</dbReference>
<dbReference type="InterPro" id="IPR058522">
    <property type="entry name" value="DUF8209"/>
</dbReference>
<accession>A0AB38FVN5</accession>
<name>A0AB38FVN5_9ENTR</name>
<sequence>MIAFNLVFVRDYAMDTVEELNGTYFYAGRSNLTASELFFMIFCETTADHFGINDVVAVVALYSGVNNQKTRVKPKGAKEGTSRVSKAMRKFFKTAKFPFGIRLPTWVGGYTPWTAERRMVAKVSTFIGRTIPLVGEIILLTDVSQIAYRSIRDYNRIARGKDKLW</sequence>
<dbReference type="AlphaFoldDB" id="A0AB38FVN5"/>
<comment type="caution">
    <text evidence="1">The sequence shown here is derived from an EMBL/GenBank/DDBJ whole genome shotgun (WGS) entry which is preliminary data.</text>
</comment>
<reference evidence="1 2" key="1">
    <citation type="submission" date="2018-06" db="EMBL/GenBank/DDBJ databases">
        <authorList>
            <consortium name="Pathogen Informatics"/>
            <person name="Doyle S."/>
        </authorList>
    </citation>
    <scope>NUCLEOTIDE SEQUENCE [LARGE SCALE GENOMIC DNA]</scope>
    <source>
        <strain evidence="1 2">NCTC11967</strain>
    </source>
</reference>
<protein>
    <recommendedName>
        <fullName evidence="3">Phage membrane protein</fullName>
    </recommendedName>
</protein>
<evidence type="ECO:0000313" key="1">
    <source>
        <dbReference type="EMBL" id="SQA63320.1"/>
    </source>
</evidence>